<dbReference type="FunCoup" id="M5E3S4">
    <property type="interactions" value="101"/>
</dbReference>
<dbReference type="Pfam" id="PF00528">
    <property type="entry name" value="BPD_transp_1"/>
    <property type="match status" value="1"/>
</dbReference>
<feature type="transmembrane region" description="Helical" evidence="7">
    <location>
        <begin position="187"/>
        <end position="207"/>
    </location>
</feature>
<dbReference type="GO" id="GO:0055085">
    <property type="term" value="P:transmembrane transport"/>
    <property type="evidence" value="ECO:0007669"/>
    <property type="project" value="InterPro"/>
</dbReference>
<dbReference type="InterPro" id="IPR050901">
    <property type="entry name" value="BP-dep_ABC_trans_perm"/>
</dbReference>
<dbReference type="PANTHER" id="PTHR32243">
    <property type="entry name" value="MALTOSE TRANSPORT SYSTEM PERMEASE-RELATED"/>
    <property type="match status" value="1"/>
</dbReference>
<dbReference type="eggNOG" id="COG0395">
    <property type="taxonomic scope" value="Bacteria"/>
</dbReference>
<feature type="transmembrane region" description="Helical" evidence="7">
    <location>
        <begin position="110"/>
        <end position="130"/>
    </location>
</feature>
<keyword evidence="5 7" id="KW-1133">Transmembrane helix</keyword>
<keyword evidence="10" id="KW-1185">Reference proteome</keyword>
<reference evidence="10" key="1">
    <citation type="journal article" date="2013" name="Genome Announc.">
        <title>Genome Sequence of Halanaerobium saccharolyticum subsp. saccharolyticum Strain DSM 6643T, a Halophilic Hydrogen-Producing Bacterium.</title>
        <authorList>
            <person name="Kivisto A."/>
            <person name="Larjo A."/>
            <person name="Ciranna A."/>
            <person name="Santala V."/>
            <person name="Roos C."/>
            <person name="Karp M."/>
        </authorList>
    </citation>
    <scope>NUCLEOTIDE SEQUENCE [LARGE SCALE GENOMIC DNA]</scope>
    <source>
        <strain evidence="10">DSM 6643</strain>
    </source>
</reference>
<dbReference type="EMBL" id="CAUI01000023">
    <property type="protein sequence ID" value="CCU80883.1"/>
    <property type="molecule type" value="Genomic_DNA"/>
</dbReference>
<comment type="subcellular location">
    <subcellularLocation>
        <location evidence="1 7">Cell membrane</location>
        <topology evidence="1 7">Multi-pass membrane protein</topology>
    </subcellularLocation>
</comment>
<evidence type="ECO:0000256" key="1">
    <source>
        <dbReference type="ARBA" id="ARBA00004651"/>
    </source>
</evidence>
<accession>M5E3S4</accession>
<proteinExistence type="inferred from homology"/>
<dbReference type="InterPro" id="IPR000515">
    <property type="entry name" value="MetI-like"/>
</dbReference>
<dbReference type="PROSITE" id="PS50928">
    <property type="entry name" value="ABC_TM1"/>
    <property type="match status" value="1"/>
</dbReference>
<feature type="domain" description="ABC transmembrane type-1" evidence="8">
    <location>
        <begin position="74"/>
        <end position="263"/>
    </location>
</feature>
<dbReference type="STRING" id="1293054.HSACCH_02393"/>
<dbReference type="PANTHER" id="PTHR32243:SF18">
    <property type="entry name" value="INNER MEMBRANE ABC TRANSPORTER PERMEASE PROTEIN YCJP"/>
    <property type="match status" value="1"/>
</dbReference>
<evidence type="ECO:0000256" key="3">
    <source>
        <dbReference type="ARBA" id="ARBA00022475"/>
    </source>
</evidence>
<dbReference type="SUPFAM" id="SSF161098">
    <property type="entry name" value="MetI-like"/>
    <property type="match status" value="1"/>
</dbReference>
<protein>
    <submittedName>
        <fullName evidence="9">Putative permease component of ABC transporter</fullName>
    </submittedName>
</protein>
<dbReference type="Proteomes" id="UP000012063">
    <property type="component" value="Unassembled WGS sequence"/>
</dbReference>
<feature type="transmembrane region" description="Helical" evidence="7">
    <location>
        <begin position="142"/>
        <end position="161"/>
    </location>
</feature>
<feature type="transmembrane region" description="Helical" evidence="7">
    <location>
        <begin position="242"/>
        <end position="263"/>
    </location>
</feature>
<evidence type="ECO:0000313" key="9">
    <source>
        <dbReference type="EMBL" id="CCU80883.1"/>
    </source>
</evidence>
<dbReference type="InParanoid" id="M5E3S4"/>
<name>M5E3S4_9FIRM</name>
<organism evidence="9 10">
    <name type="scientific">Halanaerobium saccharolyticum subsp. saccharolyticum DSM 6643</name>
    <dbReference type="NCBI Taxonomy" id="1293054"/>
    <lineage>
        <taxon>Bacteria</taxon>
        <taxon>Bacillati</taxon>
        <taxon>Bacillota</taxon>
        <taxon>Clostridia</taxon>
        <taxon>Halanaerobiales</taxon>
        <taxon>Halanaerobiaceae</taxon>
        <taxon>Halanaerobium</taxon>
    </lineage>
</organism>
<evidence type="ECO:0000256" key="4">
    <source>
        <dbReference type="ARBA" id="ARBA00022692"/>
    </source>
</evidence>
<dbReference type="Gene3D" id="1.10.3720.10">
    <property type="entry name" value="MetI-like"/>
    <property type="match status" value="1"/>
</dbReference>
<sequence length="278" mass="30745">MKRKYIIIFLLFLILTWSLFPILWGLRTSLLDEDLLRSKDLNLIPGRINLENYSLLLGFNDNDQSMSRNFKNALINSFVACGGATIIVILVSSIAGYVFSKINFFGNNIIFGLVIATMTLPAYAVMIPLYKIIINIGLLDTYTGIILIYSSAFIPLGLWLMRSHFNTIPDELEEAAMIAGASRFKSFLTILPLVTPGIISVAILTFLNTWSQFVIPLVFAPNQAKPLTVLITEYVGKHSINYGLMSSAGMLTIIPPLIVVIFLNRYLISGLTAGAVKG</sequence>
<feature type="transmembrane region" description="Helical" evidence="7">
    <location>
        <begin position="73"/>
        <end position="98"/>
    </location>
</feature>
<evidence type="ECO:0000256" key="7">
    <source>
        <dbReference type="RuleBase" id="RU363032"/>
    </source>
</evidence>
<feature type="transmembrane region" description="Helical" evidence="7">
    <location>
        <begin position="7"/>
        <end position="26"/>
    </location>
</feature>
<evidence type="ECO:0000313" key="10">
    <source>
        <dbReference type="Proteomes" id="UP000012063"/>
    </source>
</evidence>
<keyword evidence="2 7" id="KW-0813">Transport</keyword>
<dbReference type="InterPro" id="IPR035906">
    <property type="entry name" value="MetI-like_sf"/>
</dbReference>
<gene>
    <name evidence="9" type="ORF">HSACCH_02393</name>
</gene>
<dbReference type="GO" id="GO:0005886">
    <property type="term" value="C:plasma membrane"/>
    <property type="evidence" value="ECO:0007669"/>
    <property type="project" value="UniProtKB-SubCell"/>
</dbReference>
<dbReference type="CDD" id="cd06261">
    <property type="entry name" value="TM_PBP2"/>
    <property type="match status" value="1"/>
</dbReference>
<dbReference type="OrthoDB" id="9787837at2"/>
<comment type="similarity">
    <text evidence="7">Belongs to the binding-protein-dependent transport system permease family.</text>
</comment>
<evidence type="ECO:0000259" key="8">
    <source>
        <dbReference type="PROSITE" id="PS50928"/>
    </source>
</evidence>
<keyword evidence="4 7" id="KW-0812">Transmembrane</keyword>
<keyword evidence="3" id="KW-1003">Cell membrane</keyword>
<keyword evidence="6 7" id="KW-0472">Membrane</keyword>
<comment type="caution">
    <text evidence="9">The sequence shown here is derived from an EMBL/GenBank/DDBJ whole genome shotgun (WGS) entry which is preliminary data.</text>
</comment>
<evidence type="ECO:0000256" key="2">
    <source>
        <dbReference type="ARBA" id="ARBA00022448"/>
    </source>
</evidence>
<dbReference type="RefSeq" id="WP_005490174.1">
    <property type="nucleotide sequence ID" value="NZ_CAUI01000023.1"/>
</dbReference>
<dbReference type="AlphaFoldDB" id="M5E3S4"/>
<evidence type="ECO:0000256" key="6">
    <source>
        <dbReference type="ARBA" id="ARBA00023136"/>
    </source>
</evidence>
<evidence type="ECO:0000256" key="5">
    <source>
        <dbReference type="ARBA" id="ARBA00022989"/>
    </source>
</evidence>